<gene>
    <name evidence="1" type="ORF">T4A_4700</name>
</gene>
<dbReference type="AlphaFoldDB" id="A0A0V1EVK0"/>
<name>A0A0V1EVK0_TRIPS</name>
<evidence type="ECO:0000313" key="1">
    <source>
        <dbReference type="EMBL" id="KRY77898.1"/>
    </source>
</evidence>
<dbReference type="EMBL" id="JYDR01000005">
    <property type="protein sequence ID" value="KRY77898.1"/>
    <property type="molecule type" value="Genomic_DNA"/>
</dbReference>
<reference evidence="1 2" key="1">
    <citation type="submission" date="2015-01" db="EMBL/GenBank/DDBJ databases">
        <title>Evolution of Trichinella species and genotypes.</title>
        <authorList>
            <person name="Korhonen P.K."/>
            <person name="Edoardo P."/>
            <person name="Giuseppe L.R."/>
            <person name="Gasser R.B."/>
        </authorList>
    </citation>
    <scope>NUCLEOTIDE SEQUENCE [LARGE SCALE GENOMIC DNA]</scope>
    <source>
        <strain evidence="1">ISS13</strain>
    </source>
</reference>
<dbReference type="Proteomes" id="UP000054632">
    <property type="component" value="Unassembled WGS sequence"/>
</dbReference>
<evidence type="ECO:0000313" key="2">
    <source>
        <dbReference type="Proteomes" id="UP000054632"/>
    </source>
</evidence>
<protein>
    <submittedName>
        <fullName evidence="1">Uncharacterized protein</fullName>
    </submittedName>
</protein>
<sequence length="175" mass="19905">MKFALNKCGGLVGELQETDSANVPLLLFDASLDNNKQNWNEFVSQNQTDCEKFSAVNLFTYNCFTKAVSQSVLSNFSKLLFAQLCGDDDCSKAICCLLTGAKMLTGLASENQCNSFDEQNPSPELLRTEFACHFKQWSDNNKVEFFIHLLTEISGIEWENKFPFIFYEDNRMNDK</sequence>
<accession>A0A0V1EVK0</accession>
<organism evidence="1 2">
    <name type="scientific">Trichinella pseudospiralis</name>
    <name type="common">Parasitic roundworm</name>
    <dbReference type="NCBI Taxonomy" id="6337"/>
    <lineage>
        <taxon>Eukaryota</taxon>
        <taxon>Metazoa</taxon>
        <taxon>Ecdysozoa</taxon>
        <taxon>Nematoda</taxon>
        <taxon>Enoplea</taxon>
        <taxon>Dorylaimia</taxon>
        <taxon>Trichinellida</taxon>
        <taxon>Trichinellidae</taxon>
        <taxon>Trichinella</taxon>
    </lineage>
</organism>
<proteinExistence type="predicted"/>
<comment type="caution">
    <text evidence="1">The sequence shown here is derived from an EMBL/GenBank/DDBJ whole genome shotgun (WGS) entry which is preliminary data.</text>
</comment>